<accession>A0A2G2ZIS1</accession>
<reference evidence="1 2" key="2">
    <citation type="journal article" date="2017" name="Genome Biol.">
        <title>New reference genome sequences of hot pepper reveal the massive evolution of plant disease-resistance genes by retroduplication.</title>
        <authorList>
            <person name="Kim S."/>
            <person name="Park J."/>
            <person name="Yeom S.I."/>
            <person name="Kim Y.M."/>
            <person name="Seo E."/>
            <person name="Kim K.T."/>
            <person name="Kim M.S."/>
            <person name="Lee J.M."/>
            <person name="Cheong K."/>
            <person name="Shin H.S."/>
            <person name="Kim S.B."/>
            <person name="Han K."/>
            <person name="Lee J."/>
            <person name="Park M."/>
            <person name="Lee H.A."/>
            <person name="Lee H.Y."/>
            <person name="Lee Y."/>
            <person name="Oh S."/>
            <person name="Lee J.H."/>
            <person name="Choi E."/>
            <person name="Choi E."/>
            <person name="Lee S.E."/>
            <person name="Jeon J."/>
            <person name="Kim H."/>
            <person name="Choi G."/>
            <person name="Song H."/>
            <person name="Lee J."/>
            <person name="Lee S.C."/>
            <person name="Kwon J.K."/>
            <person name="Lee H.Y."/>
            <person name="Koo N."/>
            <person name="Hong Y."/>
            <person name="Kim R.W."/>
            <person name="Kang W.H."/>
            <person name="Huh J.H."/>
            <person name="Kang B.C."/>
            <person name="Yang T.J."/>
            <person name="Lee Y.H."/>
            <person name="Bennetzen J.L."/>
            <person name="Choi D."/>
        </authorList>
    </citation>
    <scope>NUCLEOTIDE SEQUENCE [LARGE SCALE GENOMIC DNA]</scope>
    <source>
        <strain evidence="2">cv. CM334</strain>
    </source>
</reference>
<comment type="caution">
    <text evidence="1">The sequence shown here is derived from an EMBL/GenBank/DDBJ whole genome shotgun (WGS) entry which is preliminary data.</text>
</comment>
<dbReference type="Proteomes" id="UP000222542">
    <property type="component" value="Unassembled WGS sequence"/>
</dbReference>
<dbReference type="Gramene" id="PHT81825">
    <property type="protein sequence ID" value="PHT81825"/>
    <property type="gene ID" value="T459_14840"/>
</dbReference>
<proteinExistence type="predicted"/>
<gene>
    <name evidence="1" type="ORF">T459_14840</name>
</gene>
<sequence>MTADNQVHDTAMTVAATSITTMSRTNAPQVMAPAEKPKNFTDQGEEKIYMANSAIAKVEGTGNVCLKTTSGKVLTLNNVLQAAIGRAGSMMYNGKSRHIRWRHNTIRELLCSGIITVDYVQSKDKVSDPLTKGLSREGVERTSKGMVLRPRISQHRETLVVAG</sequence>
<dbReference type="EMBL" id="AYRZ02000005">
    <property type="protein sequence ID" value="PHT81825.1"/>
    <property type="molecule type" value="Genomic_DNA"/>
</dbReference>
<keyword evidence="2" id="KW-1185">Reference proteome</keyword>
<dbReference type="PANTHER" id="PTHR47592">
    <property type="entry name" value="PBF68 PROTEIN"/>
    <property type="match status" value="1"/>
</dbReference>
<evidence type="ECO:0000313" key="2">
    <source>
        <dbReference type="Proteomes" id="UP000222542"/>
    </source>
</evidence>
<protein>
    <submittedName>
        <fullName evidence="1">Uncharacterized protein</fullName>
    </submittedName>
</protein>
<evidence type="ECO:0000313" key="1">
    <source>
        <dbReference type="EMBL" id="PHT81825.1"/>
    </source>
</evidence>
<name>A0A2G2ZIS1_CAPAN</name>
<dbReference type="AlphaFoldDB" id="A0A2G2ZIS1"/>
<reference evidence="1 2" key="1">
    <citation type="journal article" date="2014" name="Nat. Genet.">
        <title>Genome sequence of the hot pepper provides insights into the evolution of pungency in Capsicum species.</title>
        <authorList>
            <person name="Kim S."/>
            <person name="Park M."/>
            <person name="Yeom S.I."/>
            <person name="Kim Y.M."/>
            <person name="Lee J.M."/>
            <person name="Lee H.A."/>
            <person name="Seo E."/>
            <person name="Choi J."/>
            <person name="Cheong K."/>
            <person name="Kim K.T."/>
            <person name="Jung K."/>
            <person name="Lee G.W."/>
            <person name="Oh S.K."/>
            <person name="Bae C."/>
            <person name="Kim S.B."/>
            <person name="Lee H.Y."/>
            <person name="Kim S.Y."/>
            <person name="Kim M.S."/>
            <person name="Kang B.C."/>
            <person name="Jo Y.D."/>
            <person name="Yang H.B."/>
            <person name="Jeong H.J."/>
            <person name="Kang W.H."/>
            <person name="Kwon J.K."/>
            <person name="Shin C."/>
            <person name="Lim J.Y."/>
            <person name="Park J.H."/>
            <person name="Huh J.H."/>
            <person name="Kim J.S."/>
            <person name="Kim B.D."/>
            <person name="Cohen O."/>
            <person name="Paran I."/>
            <person name="Suh M.C."/>
            <person name="Lee S.B."/>
            <person name="Kim Y.K."/>
            <person name="Shin Y."/>
            <person name="Noh S.J."/>
            <person name="Park J."/>
            <person name="Seo Y.S."/>
            <person name="Kwon S.Y."/>
            <person name="Kim H.A."/>
            <person name="Park J.M."/>
            <person name="Kim H.J."/>
            <person name="Choi S.B."/>
            <person name="Bosland P.W."/>
            <person name="Reeves G."/>
            <person name="Jo S.H."/>
            <person name="Lee B.W."/>
            <person name="Cho H.T."/>
            <person name="Choi H.S."/>
            <person name="Lee M.S."/>
            <person name="Yu Y."/>
            <person name="Do Choi Y."/>
            <person name="Park B.S."/>
            <person name="van Deynze A."/>
            <person name="Ashrafi H."/>
            <person name="Hill T."/>
            <person name="Kim W.T."/>
            <person name="Pai H.S."/>
            <person name="Ahn H.K."/>
            <person name="Yeam I."/>
            <person name="Giovannoni J.J."/>
            <person name="Rose J.K."/>
            <person name="Sorensen I."/>
            <person name="Lee S.J."/>
            <person name="Kim R.W."/>
            <person name="Choi I.Y."/>
            <person name="Choi B.S."/>
            <person name="Lim J.S."/>
            <person name="Lee Y.H."/>
            <person name="Choi D."/>
        </authorList>
    </citation>
    <scope>NUCLEOTIDE SEQUENCE [LARGE SCALE GENOMIC DNA]</scope>
    <source>
        <strain evidence="2">cv. CM334</strain>
    </source>
</reference>
<organism evidence="1 2">
    <name type="scientific">Capsicum annuum</name>
    <name type="common">Capsicum pepper</name>
    <dbReference type="NCBI Taxonomy" id="4072"/>
    <lineage>
        <taxon>Eukaryota</taxon>
        <taxon>Viridiplantae</taxon>
        <taxon>Streptophyta</taxon>
        <taxon>Embryophyta</taxon>
        <taxon>Tracheophyta</taxon>
        <taxon>Spermatophyta</taxon>
        <taxon>Magnoliopsida</taxon>
        <taxon>eudicotyledons</taxon>
        <taxon>Gunneridae</taxon>
        <taxon>Pentapetalae</taxon>
        <taxon>asterids</taxon>
        <taxon>lamiids</taxon>
        <taxon>Solanales</taxon>
        <taxon>Solanaceae</taxon>
        <taxon>Solanoideae</taxon>
        <taxon>Capsiceae</taxon>
        <taxon>Capsicum</taxon>
    </lineage>
</organism>
<dbReference type="PANTHER" id="PTHR47592:SF27">
    <property type="entry name" value="OS08G0421700 PROTEIN"/>
    <property type="match status" value="1"/>
</dbReference>